<keyword evidence="8" id="KW-1185">Reference proteome</keyword>
<evidence type="ECO:0000256" key="1">
    <source>
        <dbReference type="ARBA" id="ARBA00022475"/>
    </source>
</evidence>
<evidence type="ECO:0000313" key="8">
    <source>
        <dbReference type="Proteomes" id="UP000574133"/>
    </source>
</evidence>
<reference evidence="7 8" key="1">
    <citation type="submission" date="2020-08" db="EMBL/GenBank/DDBJ databases">
        <title>Cohnella phylogeny.</title>
        <authorList>
            <person name="Dunlap C."/>
        </authorList>
    </citation>
    <scope>NUCLEOTIDE SEQUENCE [LARGE SCALE GENOMIC DNA]</scope>
    <source>
        <strain evidence="7 8">DSM 103658</strain>
    </source>
</reference>
<dbReference type="PANTHER" id="PTHR43649">
    <property type="entry name" value="ARABINOSE-BINDING PROTEIN-RELATED"/>
    <property type="match status" value="1"/>
</dbReference>
<evidence type="ECO:0000256" key="4">
    <source>
        <dbReference type="ARBA" id="ARBA00023139"/>
    </source>
</evidence>
<protein>
    <submittedName>
        <fullName evidence="7">Extracellular solute-binding protein</fullName>
    </submittedName>
</protein>
<dbReference type="PANTHER" id="PTHR43649:SF33">
    <property type="entry name" value="POLYGALACTURONAN_RHAMNOGALACTURONAN-BINDING PROTEIN YTCQ"/>
    <property type="match status" value="1"/>
</dbReference>
<dbReference type="SUPFAM" id="SSF53850">
    <property type="entry name" value="Periplasmic binding protein-like II"/>
    <property type="match status" value="1"/>
</dbReference>
<keyword evidence="1" id="KW-1003">Cell membrane</keyword>
<dbReference type="Pfam" id="PF01547">
    <property type="entry name" value="SBP_bac_1"/>
    <property type="match status" value="1"/>
</dbReference>
<organism evidence="7 8">
    <name type="scientific">Cohnella lubricantis</name>
    <dbReference type="NCBI Taxonomy" id="2163172"/>
    <lineage>
        <taxon>Bacteria</taxon>
        <taxon>Bacillati</taxon>
        <taxon>Bacillota</taxon>
        <taxon>Bacilli</taxon>
        <taxon>Bacillales</taxon>
        <taxon>Paenibacillaceae</taxon>
        <taxon>Cohnella</taxon>
    </lineage>
</organism>
<feature type="signal peptide" evidence="6">
    <location>
        <begin position="1"/>
        <end position="32"/>
    </location>
</feature>
<feature type="chain" id="PRO_5032349394" evidence="6">
    <location>
        <begin position="33"/>
        <end position="516"/>
    </location>
</feature>
<evidence type="ECO:0000256" key="5">
    <source>
        <dbReference type="ARBA" id="ARBA00023288"/>
    </source>
</evidence>
<sequence>MGTRSKYIRTLPLVLSAALLVPLVAACSKQSADDPNNRHTLRIGLLSGSSDSESYYRQEYTDMFEMTHQNIDIEFVTAVDYSDMQFATQEEQQKMQEIDPVEKMKEIMTGDNPVDVLILDTGTMGKLAQDNLLMPLEPKIKEDKVNLEDYVPTVIDTIREAGNGQLYGLSPTFSSSVLFYNKTLFDKMGVTLPTDGMMWDDVFNLARRLTSGTGQDATFGLTLNDWGAGLNYYNIQSIYSPLKLRMYDDKGETMTVDTAKWEEVWSKPIELYQDHVFPRQEDMQVEQPQDGTYQYNPYQDRPFFTNRVGMVIGSYSTISDLNTYNQNVDKMDGYSKIDWGIVTYPQLPEAPGVGGGMYISQLASINASAQNPEDAWEYIKFVNSKESAKFKSRSTYELSTLKEFIKPKDGMTYNMQAFYQLKPIPDNASDSEIQLYRERPNIGLISQLAEQSFQKALNGDMTVKEALADLQTKGNELLQKIKENPTGQIDMSAYVDYGGMYGTSEAAAVARAAGVG</sequence>
<comment type="caution">
    <text evidence="7">The sequence shown here is derived from an EMBL/GenBank/DDBJ whole genome shotgun (WGS) entry which is preliminary data.</text>
</comment>
<keyword evidence="3" id="KW-0472">Membrane</keyword>
<dbReference type="InterPro" id="IPR006059">
    <property type="entry name" value="SBP"/>
</dbReference>
<dbReference type="RefSeq" id="WP_185178551.1">
    <property type="nucleotide sequence ID" value="NZ_CBCSEP010000004.1"/>
</dbReference>
<evidence type="ECO:0000256" key="6">
    <source>
        <dbReference type="SAM" id="SignalP"/>
    </source>
</evidence>
<dbReference type="EMBL" id="JACJVN010000028">
    <property type="protein sequence ID" value="MBB6677280.1"/>
    <property type="molecule type" value="Genomic_DNA"/>
</dbReference>
<proteinExistence type="predicted"/>
<keyword evidence="4" id="KW-0564">Palmitate</keyword>
<keyword evidence="2 6" id="KW-0732">Signal</keyword>
<dbReference type="PROSITE" id="PS51257">
    <property type="entry name" value="PROKAR_LIPOPROTEIN"/>
    <property type="match status" value="1"/>
</dbReference>
<gene>
    <name evidence="7" type="ORF">H4Q31_08080</name>
</gene>
<name>A0A841TDG9_9BACL</name>
<keyword evidence="5" id="KW-0449">Lipoprotein</keyword>
<dbReference type="AlphaFoldDB" id="A0A841TDG9"/>
<evidence type="ECO:0000256" key="2">
    <source>
        <dbReference type="ARBA" id="ARBA00022729"/>
    </source>
</evidence>
<dbReference type="InterPro" id="IPR050490">
    <property type="entry name" value="Bact_solute-bd_prot1"/>
</dbReference>
<dbReference type="Proteomes" id="UP000574133">
    <property type="component" value="Unassembled WGS sequence"/>
</dbReference>
<evidence type="ECO:0000313" key="7">
    <source>
        <dbReference type="EMBL" id="MBB6677280.1"/>
    </source>
</evidence>
<dbReference type="Gene3D" id="3.40.190.10">
    <property type="entry name" value="Periplasmic binding protein-like II"/>
    <property type="match status" value="1"/>
</dbReference>
<evidence type="ECO:0000256" key="3">
    <source>
        <dbReference type="ARBA" id="ARBA00023136"/>
    </source>
</evidence>
<accession>A0A841TDG9</accession>